<evidence type="ECO:0000259" key="4">
    <source>
        <dbReference type="PROSITE" id="PS51371"/>
    </source>
</evidence>
<dbReference type="Pfam" id="PF04972">
    <property type="entry name" value="BON"/>
    <property type="match status" value="1"/>
</dbReference>
<dbReference type="Proteomes" id="UP001595872">
    <property type="component" value="Unassembled WGS sequence"/>
</dbReference>
<evidence type="ECO:0000259" key="3">
    <source>
        <dbReference type="PROSITE" id="PS50914"/>
    </source>
</evidence>
<dbReference type="EMBL" id="JBHSIT010000002">
    <property type="protein sequence ID" value="MFC4907069.1"/>
    <property type="molecule type" value="Genomic_DNA"/>
</dbReference>
<accession>A0ABV9TU05</accession>
<dbReference type="PANTHER" id="PTHR43080:SF29">
    <property type="entry name" value="OS02G0818000 PROTEIN"/>
    <property type="match status" value="1"/>
</dbReference>
<dbReference type="SUPFAM" id="SSF54631">
    <property type="entry name" value="CBS-domain pair"/>
    <property type="match status" value="1"/>
</dbReference>
<feature type="domain" description="BON" evidence="3">
    <location>
        <begin position="146"/>
        <end position="215"/>
    </location>
</feature>
<evidence type="ECO:0000256" key="2">
    <source>
        <dbReference type="PROSITE-ProRule" id="PRU00703"/>
    </source>
</evidence>
<feature type="domain" description="CBS" evidence="4">
    <location>
        <begin position="96"/>
        <end position="154"/>
    </location>
</feature>
<reference evidence="6" key="1">
    <citation type="journal article" date="2019" name="Int. J. Syst. Evol. Microbiol.">
        <title>The Global Catalogue of Microorganisms (GCM) 10K type strain sequencing project: providing services to taxonomists for standard genome sequencing and annotation.</title>
        <authorList>
            <consortium name="The Broad Institute Genomics Platform"/>
            <consortium name="The Broad Institute Genome Sequencing Center for Infectious Disease"/>
            <person name="Wu L."/>
            <person name="Ma J."/>
        </authorList>
    </citation>
    <scope>NUCLEOTIDE SEQUENCE [LARGE SCALE GENOMIC DNA]</scope>
    <source>
        <strain evidence="6">KLKA75</strain>
    </source>
</reference>
<feature type="domain" description="CBS" evidence="4">
    <location>
        <begin position="13"/>
        <end position="72"/>
    </location>
</feature>
<organism evidence="5 6">
    <name type="scientific">Actinomadura gamaensis</name>
    <dbReference type="NCBI Taxonomy" id="1763541"/>
    <lineage>
        <taxon>Bacteria</taxon>
        <taxon>Bacillati</taxon>
        <taxon>Actinomycetota</taxon>
        <taxon>Actinomycetes</taxon>
        <taxon>Streptosporangiales</taxon>
        <taxon>Thermomonosporaceae</taxon>
        <taxon>Actinomadura</taxon>
    </lineage>
</organism>
<sequence length="225" mass="24380">MGHPAKTLVEDVMTRRVVAVALDTPYKTVLLAMRMNRVNAMPVVDAAGAVRGMVSSADLVLKEIPGLRARPVLGVGIGRHGHEHRRAVAGTAAELMTAPARTVHAEQTVGEAADLMRRYRVNQLPVVRASDGRMIGIVTRSDLLRVFARPDTDLHHQIARELLADLPGVRVQVEQGVVMLRGTAPSRAAAERLVRAVEEVAGVVRVDARSLHSADDRYPAAPLNW</sequence>
<dbReference type="InterPro" id="IPR046342">
    <property type="entry name" value="CBS_dom_sf"/>
</dbReference>
<protein>
    <submittedName>
        <fullName evidence="5">CBS domain-containing protein</fullName>
    </submittedName>
</protein>
<dbReference type="PIRSF" id="PIRSF036990">
    <property type="entry name" value="UCP036990_CBS_BON"/>
    <property type="match status" value="1"/>
</dbReference>
<keyword evidence="1 2" id="KW-0129">CBS domain</keyword>
<dbReference type="CDD" id="cd04586">
    <property type="entry name" value="CBS_pair_BON_assoc"/>
    <property type="match status" value="1"/>
</dbReference>
<dbReference type="Pfam" id="PF00571">
    <property type="entry name" value="CBS"/>
    <property type="match status" value="2"/>
</dbReference>
<evidence type="ECO:0000256" key="1">
    <source>
        <dbReference type="ARBA" id="ARBA00023122"/>
    </source>
</evidence>
<dbReference type="PANTHER" id="PTHR43080">
    <property type="entry name" value="CBS DOMAIN-CONTAINING PROTEIN CBSX3, MITOCHONDRIAL"/>
    <property type="match status" value="1"/>
</dbReference>
<dbReference type="PROSITE" id="PS50914">
    <property type="entry name" value="BON"/>
    <property type="match status" value="1"/>
</dbReference>
<comment type="caution">
    <text evidence="5">The sequence shown here is derived from an EMBL/GenBank/DDBJ whole genome shotgun (WGS) entry which is preliminary data.</text>
</comment>
<evidence type="ECO:0000313" key="5">
    <source>
        <dbReference type="EMBL" id="MFC4907069.1"/>
    </source>
</evidence>
<dbReference type="Gene3D" id="3.10.580.10">
    <property type="entry name" value="CBS-domain"/>
    <property type="match status" value="1"/>
</dbReference>
<evidence type="ECO:0000313" key="6">
    <source>
        <dbReference type="Proteomes" id="UP001595872"/>
    </source>
</evidence>
<dbReference type="SMART" id="SM00116">
    <property type="entry name" value="CBS"/>
    <property type="match status" value="2"/>
</dbReference>
<dbReference type="InterPro" id="IPR051257">
    <property type="entry name" value="Diverse_CBS-Domain"/>
</dbReference>
<proteinExistence type="predicted"/>
<dbReference type="InterPro" id="IPR000644">
    <property type="entry name" value="CBS_dom"/>
</dbReference>
<dbReference type="InterPro" id="IPR007055">
    <property type="entry name" value="BON_dom"/>
</dbReference>
<name>A0ABV9TU05_9ACTN</name>
<dbReference type="PROSITE" id="PS51371">
    <property type="entry name" value="CBS"/>
    <property type="match status" value="2"/>
</dbReference>
<keyword evidence="6" id="KW-1185">Reference proteome</keyword>
<dbReference type="InterPro" id="IPR017080">
    <property type="entry name" value="UCP036990_CBS_BON"/>
</dbReference>
<gene>
    <name evidence="5" type="ORF">ACFPCY_07045</name>
</gene>
<dbReference type="RefSeq" id="WP_378252810.1">
    <property type="nucleotide sequence ID" value="NZ_JBHSIT010000002.1"/>
</dbReference>